<proteinExistence type="predicted"/>
<dbReference type="Proteomes" id="UP000184485">
    <property type="component" value="Unassembled WGS sequence"/>
</dbReference>
<dbReference type="PANTHER" id="PTHR35841">
    <property type="entry name" value="PHOSPHONATES-BINDING PERIPLASMIC PROTEIN"/>
    <property type="match status" value="1"/>
</dbReference>
<dbReference type="STRING" id="1122133.SAMN02745157_1094"/>
<reference evidence="1 2" key="1">
    <citation type="submission" date="2016-11" db="EMBL/GenBank/DDBJ databases">
        <authorList>
            <person name="Jaros S."/>
            <person name="Januszkiewicz K."/>
            <person name="Wedrychowicz H."/>
        </authorList>
    </citation>
    <scope>NUCLEOTIDE SEQUENCE [LARGE SCALE GENOMIC DNA]</scope>
    <source>
        <strain evidence="1 2">DSM 19436</strain>
    </source>
</reference>
<keyword evidence="2" id="KW-1185">Reference proteome</keyword>
<accession>A0A1M4WXK9</accession>
<dbReference type="OrthoDB" id="7353682at2"/>
<dbReference type="RefSeq" id="WP_073051707.1">
    <property type="nucleotide sequence ID" value="NZ_FQUP01000001.1"/>
</dbReference>
<name>A0A1M4WXK9_9HYPH</name>
<dbReference type="Gene3D" id="3.40.190.10">
    <property type="entry name" value="Periplasmic binding protein-like II"/>
    <property type="match status" value="1"/>
</dbReference>
<dbReference type="Pfam" id="PF12974">
    <property type="entry name" value="Phosphonate-bd"/>
    <property type="match status" value="1"/>
</dbReference>
<protein>
    <submittedName>
        <fullName evidence="1">ABC-type phosphate/phosphonate transport system, substrate-binding protein</fullName>
    </submittedName>
</protein>
<evidence type="ECO:0000313" key="1">
    <source>
        <dbReference type="EMBL" id="SHE85935.1"/>
    </source>
</evidence>
<gene>
    <name evidence="1" type="ORF">SAMN02745157_1094</name>
</gene>
<sequence length="268" mass="28193">MTLRPASLPMYGIDPVAVAAFWRGLAAALRAEGFDDVPDAPAWPDDLAAHWRDPDLLLSQTCGYPLVEGLDSAVTVVGAFRFDAPGASGTDYASVLIVRDDDSANTLADLRGRTVAYNAADSQSGYNALRALVAPLAVNGSFFRCAVETGAHRRSVDHVRAGKADLAAIDSISFALIARHDPAAVSGLRIIGRTAPAPGLPLITAGRSTPDEVRSLRGALAKTVIDPRLAKECAALLITGFEPLGREAYDPIAASRRFAIESGYPELA</sequence>
<dbReference type="EMBL" id="FQUP01000001">
    <property type="protein sequence ID" value="SHE85935.1"/>
    <property type="molecule type" value="Genomic_DNA"/>
</dbReference>
<dbReference type="AlphaFoldDB" id="A0A1M4WXK9"/>
<dbReference type="PANTHER" id="PTHR35841:SF1">
    <property type="entry name" value="PHOSPHONATES-BINDING PERIPLASMIC PROTEIN"/>
    <property type="match status" value="1"/>
</dbReference>
<dbReference type="SUPFAM" id="SSF53850">
    <property type="entry name" value="Periplasmic binding protein-like II"/>
    <property type="match status" value="1"/>
</dbReference>
<evidence type="ECO:0000313" key="2">
    <source>
        <dbReference type="Proteomes" id="UP000184485"/>
    </source>
</evidence>
<organism evidence="1 2">
    <name type="scientific">Kaistia soli DSM 19436</name>
    <dbReference type="NCBI Taxonomy" id="1122133"/>
    <lineage>
        <taxon>Bacteria</taxon>
        <taxon>Pseudomonadati</taxon>
        <taxon>Pseudomonadota</taxon>
        <taxon>Alphaproteobacteria</taxon>
        <taxon>Hyphomicrobiales</taxon>
        <taxon>Kaistiaceae</taxon>
        <taxon>Kaistia</taxon>
    </lineage>
</organism>